<evidence type="ECO:0000313" key="3">
    <source>
        <dbReference type="Proteomes" id="UP001152622"/>
    </source>
</evidence>
<reference evidence="2" key="1">
    <citation type="journal article" date="2023" name="Science">
        <title>Genome structures resolve the early diversification of teleost fishes.</title>
        <authorList>
            <person name="Parey E."/>
            <person name="Louis A."/>
            <person name="Montfort J."/>
            <person name="Bouchez O."/>
            <person name="Roques C."/>
            <person name="Iampietro C."/>
            <person name="Lluch J."/>
            <person name="Castinel A."/>
            <person name="Donnadieu C."/>
            <person name="Desvignes T."/>
            <person name="Floi Bucao C."/>
            <person name="Jouanno E."/>
            <person name="Wen M."/>
            <person name="Mejri S."/>
            <person name="Dirks R."/>
            <person name="Jansen H."/>
            <person name="Henkel C."/>
            <person name="Chen W.J."/>
            <person name="Zahm M."/>
            <person name="Cabau C."/>
            <person name="Klopp C."/>
            <person name="Thompson A.W."/>
            <person name="Robinson-Rechavi M."/>
            <person name="Braasch I."/>
            <person name="Lecointre G."/>
            <person name="Bobe J."/>
            <person name="Postlethwait J.H."/>
            <person name="Berthelot C."/>
            <person name="Roest Crollius H."/>
            <person name="Guiguen Y."/>
        </authorList>
    </citation>
    <scope>NUCLEOTIDE SEQUENCE</scope>
    <source>
        <strain evidence="2">WJC10195</strain>
    </source>
</reference>
<organism evidence="2 3">
    <name type="scientific">Synaphobranchus kaupii</name>
    <name type="common">Kaup's arrowtooth eel</name>
    <dbReference type="NCBI Taxonomy" id="118154"/>
    <lineage>
        <taxon>Eukaryota</taxon>
        <taxon>Metazoa</taxon>
        <taxon>Chordata</taxon>
        <taxon>Craniata</taxon>
        <taxon>Vertebrata</taxon>
        <taxon>Euteleostomi</taxon>
        <taxon>Actinopterygii</taxon>
        <taxon>Neopterygii</taxon>
        <taxon>Teleostei</taxon>
        <taxon>Anguilliformes</taxon>
        <taxon>Synaphobranchidae</taxon>
        <taxon>Synaphobranchus</taxon>
    </lineage>
</organism>
<protein>
    <submittedName>
        <fullName evidence="2">Uncharacterized protein</fullName>
    </submittedName>
</protein>
<feature type="region of interest" description="Disordered" evidence="1">
    <location>
        <begin position="27"/>
        <end position="69"/>
    </location>
</feature>
<dbReference type="AlphaFoldDB" id="A0A9Q1G726"/>
<feature type="compositionally biased region" description="Pro residues" evidence="1">
    <location>
        <begin position="52"/>
        <end position="62"/>
    </location>
</feature>
<feature type="compositionally biased region" description="Polar residues" evidence="1">
    <location>
        <begin position="27"/>
        <end position="48"/>
    </location>
</feature>
<evidence type="ECO:0000313" key="2">
    <source>
        <dbReference type="EMBL" id="KAJ8376687.1"/>
    </source>
</evidence>
<gene>
    <name evidence="2" type="ORF">SKAU_G00072670</name>
</gene>
<comment type="caution">
    <text evidence="2">The sequence shown here is derived from an EMBL/GenBank/DDBJ whole genome shotgun (WGS) entry which is preliminary data.</text>
</comment>
<accession>A0A9Q1G726</accession>
<keyword evidence="3" id="KW-1185">Reference proteome</keyword>
<evidence type="ECO:0000256" key="1">
    <source>
        <dbReference type="SAM" id="MobiDB-lite"/>
    </source>
</evidence>
<dbReference type="Proteomes" id="UP001152622">
    <property type="component" value="Chromosome 2"/>
</dbReference>
<proteinExistence type="predicted"/>
<sequence length="141" mass="16311">MVRVRKEKAFQWSAVIHVLSPLRSFQNDTEVTDSHQSTRQKQGTIRNHTPQKPVPSRPTPPPRLDDGGLQNWHSYFCHSSLTRRRRRVDLTLHSTAFAFDGRNSLETGKAKRDRAESVFHRGIMGPEKNVMLRGTFHEQQI</sequence>
<name>A0A9Q1G726_SYNKA</name>
<dbReference type="EMBL" id="JAINUF010000002">
    <property type="protein sequence ID" value="KAJ8376687.1"/>
    <property type="molecule type" value="Genomic_DNA"/>
</dbReference>